<evidence type="ECO:0000313" key="2">
    <source>
        <dbReference type="EMBL" id="NCJ07253.1"/>
    </source>
</evidence>
<proteinExistence type="predicted"/>
<gene>
    <name evidence="2" type="ORF">GS597_12200</name>
</gene>
<keyword evidence="3" id="KW-1185">Reference proteome</keyword>
<organism evidence="2 3">
    <name type="scientific">Petrachloros mirabilis ULC683</name>
    <dbReference type="NCBI Taxonomy" id="2781853"/>
    <lineage>
        <taxon>Bacteria</taxon>
        <taxon>Bacillati</taxon>
        <taxon>Cyanobacteriota</taxon>
        <taxon>Cyanophyceae</taxon>
        <taxon>Synechococcales</taxon>
        <taxon>Petrachlorosaceae</taxon>
        <taxon>Petrachloros</taxon>
        <taxon>Petrachloros mirabilis</taxon>
    </lineage>
</organism>
<accession>A0A8K2A0B3</accession>
<evidence type="ECO:0000313" key="3">
    <source>
        <dbReference type="Proteomes" id="UP000607397"/>
    </source>
</evidence>
<evidence type="ECO:0000256" key="1">
    <source>
        <dbReference type="SAM" id="MobiDB-lite"/>
    </source>
</evidence>
<comment type="caution">
    <text evidence="2">The sequence shown here is derived from an EMBL/GenBank/DDBJ whole genome shotgun (WGS) entry which is preliminary data.</text>
</comment>
<dbReference type="AlphaFoldDB" id="A0A8K2A0B3"/>
<name>A0A8K2A0B3_9CYAN</name>
<reference evidence="2" key="1">
    <citation type="submission" date="2019-12" db="EMBL/GenBank/DDBJ databases">
        <title>High-Quality draft genome sequences of three cyanobacteria isolated from the limestone walls of the Old Cathedral of Coimbra.</title>
        <authorList>
            <person name="Tiago I."/>
            <person name="Soares F."/>
            <person name="Portugal A."/>
        </authorList>
    </citation>
    <scope>NUCLEOTIDE SEQUENCE [LARGE SCALE GENOMIC DNA]</scope>
    <source>
        <strain evidence="2">C</strain>
    </source>
</reference>
<sequence length="74" mass="8517">MPSRRSLRLARQHRTRSAQTRSLTRSRLPHCVVCEERLEFLLLSVRHGRGRAHPLCAMCDRVGLRGLVRTSGRV</sequence>
<dbReference type="RefSeq" id="WP_161825730.1">
    <property type="nucleotide sequence ID" value="NZ_WVIC01000023.1"/>
</dbReference>
<feature type="region of interest" description="Disordered" evidence="1">
    <location>
        <begin position="1"/>
        <end position="22"/>
    </location>
</feature>
<feature type="compositionally biased region" description="Basic residues" evidence="1">
    <location>
        <begin position="1"/>
        <end position="16"/>
    </location>
</feature>
<dbReference type="EMBL" id="WVIC01000023">
    <property type="protein sequence ID" value="NCJ07253.1"/>
    <property type="molecule type" value="Genomic_DNA"/>
</dbReference>
<protein>
    <submittedName>
        <fullName evidence="2">Uncharacterized protein</fullName>
    </submittedName>
</protein>
<dbReference type="Proteomes" id="UP000607397">
    <property type="component" value="Unassembled WGS sequence"/>
</dbReference>